<dbReference type="Proteomes" id="UP000526003">
    <property type="component" value="Unassembled WGS sequence"/>
</dbReference>
<protein>
    <recommendedName>
        <fullName evidence="3">MarR family transcriptional regulator</fullName>
    </recommendedName>
</protein>
<evidence type="ECO:0000313" key="1">
    <source>
        <dbReference type="EMBL" id="MBC2692597.1"/>
    </source>
</evidence>
<name>A0A7X1GHJ4_9PSED</name>
<dbReference type="RefSeq" id="WP_185818875.1">
    <property type="nucleotide sequence ID" value="NZ_JACMYG010000030.1"/>
</dbReference>
<accession>A0A7X1GHJ4</accession>
<sequence length="344" mass="39096">MPVLRDDIRLYLESTLGVDAQLRPAPELKVPHYIKDAYKLVNLVLLIGGKNKQSKLSMVLLLPVDDEYPGAVTLGKHIAQVQRFTDKVVVYVCKSLSVPERRSLIANHINFIQPGYQLFIPELAMDLRESVRTRRNEGEVSDLLPASQAMLLARLYEGWDSDQVFKAGDIMGEFKYSRVTLAKVIDQLLKLGIVHPAQTRGFKHFYSFSAPPPDLFKKALQFMRSPVKRRVAIDRVLHARNGVFLAGETALAKSTMLADPAQPVFGMTKKQFDTMVEDKEFRETGEVDEIRAWVEIWAYRSLAEDKNIADEASLLLSLKDNPDERVQQALDDLRRTVSWLRSED</sequence>
<dbReference type="EMBL" id="JACMYG010000030">
    <property type="protein sequence ID" value="MBC2692597.1"/>
    <property type="molecule type" value="Genomic_DNA"/>
</dbReference>
<dbReference type="AlphaFoldDB" id="A0A7X1GHJ4"/>
<organism evidence="1 2">
    <name type="scientific">Pseudomonas kielensis</name>
    <dbReference type="NCBI Taxonomy" id="2762577"/>
    <lineage>
        <taxon>Bacteria</taxon>
        <taxon>Pseudomonadati</taxon>
        <taxon>Pseudomonadota</taxon>
        <taxon>Gammaproteobacteria</taxon>
        <taxon>Pseudomonadales</taxon>
        <taxon>Pseudomonadaceae</taxon>
        <taxon>Pseudomonas</taxon>
    </lineage>
</organism>
<comment type="caution">
    <text evidence="1">The sequence shown here is derived from an EMBL/GenBank/DDBJ whole genome shotgun (WGS) entry which is preliminary data.</text>
</comment>
<evidence type="ECO:0008006" key="3">
    <source>
        <dbReference type="Google" id="ProtNLM"/>
    </source>
</evidence>
<proteinExistence type="predicted"/>
<gene>
    <name evidence="1" type="ORF">H7995_22665</name>
</gene>
<keyword evidence="2" id="KW-1185">Reference proteome</keyword>
<reference evidence="1 2" key="1">
    <citation type="submission" date="2020-08" db="EMBL/GenBank/DDBJ databases">
        <title>Pseudomonas sp. nov.</title>
        <authorList>
            <person name="Gieschler S."/>
            <person name="Fiedler G."/>
            <person name="Brinks E."/>
            <person name="Boehnlein C."/>
            <person name="Franz C.M.A.P."/>
            <person name="Kabisch J."/>
        </authorList>
    </citation>
    <scope>NUCLEOTIDE SEQUENCE [LARGE SCALE GENOMIC DNA]</scope>
    <source>
        <strain evidence="1 2">MBT-1</strain>
    </source>
</reference>
<evidence type="ECO:0000313" key="2">
    <source>
        <dbReference type="Proteomes" id="UP000526003"/>
    </source>
</evidence>